<proteinExistence type="predicted"/>
<name>A0A9P6B766_9AGAM</name>
<sequence>MTAMPSSQSSSLSSFLEARACVGYDNISTNENLLLGRRVRAWVWLRSWETQRRHFKRRRFLLVVLDLEIREGRMPRRMVLMKYRRKIAINE</sequence>
<dbReference type="EMBL" id="MU128926">
    <property type="protein sequence ID" value="KAF9518205.1"/>
    <property type="molecule type" value="Genomic_DNA"/>
</dbReference>
<reference evidence="1" key="1">
    <citation type="journal article" date="2020" name="Nat. Commun.">
        <title>Large-scale genome sequencing of mycorrhizal fungi provides insights into the early evolution of symbiotic traits.</title>
        <authorList>
            <person name="Miyauchi S."/>
            <person name="Kiss E."/>
            <person name="Kuo A."/>
            <person name="Drula E."/>
            <person name="Kohler A."/>
            <person name="Sanchez-Garcia M."/>
            <person name="Morin E."/>
            <person name="Andreopoulos B."/>
            <person name="Barry K.W."/>
            <person name="Bonito G."/>
            <person name="Buee M."/>
            <person name="Carver A."/>
            <person name="Chen C."/>
            <person name="Cichocki N."/>
            <person name="Clum A."/>
            <person name="Culley D."/>
            <person name="Crous P.W."/>
            <person name="Fauchery L."/>
            <person name="Girlanda M."/>
            <person name="Hayes R.D."/>
            <person name="Keri Z."/>
            <person name="LaButti K."/>
            <person name="Lipzen A."/>
            <person name="Lombard V."/>
            <person name="Magnuson J."/>
            <person name="Maillard F."/>
            <person name="Murat C."/>
            <person name="Nolan M."/>
            <person name="Ohm R.A."/>
            <person name="Pangilinan J."/>
            <person name="Pereira M.F."/>
            <person name="Perotto S."/>
            <person name="Peter M."/>
            <person name="Pfister S."/>
            <person name="Riley R."/>
            <person name="Sitrit Y."/>
            <person name="Stielow J.B."/>
            <person name="Szollosi G."/>
            <person name="Zifcakova L."/>
            <person name="Stursova M."/>
            <person name="Spatafora J.W."/>
            <person name="Tedersoo L."/>
            <person name="Vaario L.M."/>
            <person name="Yamada A."/>
            <person name="Yan M."/>
            <person name="Wang P."/>
            <person name="Xu J."/>
            <person name="Bruns T."/>
            <person name="Baldrian P."/>
            <person name="Vilgalys R."/>
            <person name="Dunand C."/>
            <person name="Henrissat B."/>
            <person name="Grigoriev I.V."/>
            <person name="Hibbett D."/>
            <person name="Nagy L.G."/>
            <person name="Martin F.M."/>
        </authorList>
    </citation>
    <scope>NUCLEOTIDE SEQUENCE</scope>
    <source>
        <strain evidence="1">UP504</strain>
    </source>
</reference>
<dbReference type="AlphaFoldDB" id="A0A9P6B766"/>
<evidence type="ECO:0000313" key="2">
    <source>
        <dbReference type="Proteomes" id="UP000886523"/>
    </source>
</evidence>
<evidence type="ECO:0000313" key="1">
    <source>
        <dbReference type="EMBL" id="KAF9518205.1"/>
    </source>
</evidence>
<comment type="caution">
    <text evidence="1">The sequence shown here is derived from an EMBL/GenBank/DDBJ whole genome shotgun (WGS) entry which is preliminary data.</text>
</comment>
<dbReference type="Proteomes" id="UP000886523">
    <property type="component" value="Unassembled WGS sequence"/>
</dbReference>
<gene>
    <name evidence="1" type="ORF">BS47DRAFT_1338473</name>
</gene>
<accession>A0A9P6B766</accession>
<keyword evidence="2" id="KW-1185">Reference proteome</keyword>
<protein>
    <submittedName>
        <fullName evidence="1">Uncharacterized protein</fullName>
    </submittedName>
</protein>
<organism evidence="1 2">
    <name type="scientific">Hydnum rufescens UP504</name>
    <dbReference type="NCBI Taxonomy" id="1448309"/>
    <lineage>
        <taxon>Eukaryota</taxon>
        <taxon>Fungi</taxon>
        <taxon>Dikarya</taxon>
        <taxon>Basidiomycota</taxon>
        <taxon>Agaricomycotina</taxon>
        <taxon>Agaricomycetes</taxon>
        <taxon>Cantharellales</taxon>
        <taxon>Hydnaceae</taxon>
        <taxon>Hydnum</taxon>
    </lineage>
</organism>